<gene>
    <name evidence="1" type="ORF">G1C96_1222</name>
</gene>
<dbReference type="EMBL" id="JAAIIH010000008">
    <property type="protein sequence ID" value="NMN00643.1"/>
    <property type="molecule type" value="Genomic_DNA"/>
</dbReference>
<accession>A0A7Y0F283</accession>
<evidence type="ECO:0000313" key="2">
    <source>
        <dbReference type="Proteomes" id="UP000588277"/>
    </source>
</evidence>
<dbReference type="Proteomes" id="UP000588277">
    <property type="component" value="Unassembled WGS sequence"/>
</dbReference>
<comment type="caution">
    <text evidence="1">The sequence shown here is derived from an EMBL/GenBank/DDBJ whole genome shotgun (WGS) entry which is preliminary data.</text>
</comment>
<organism evidence="1 2">
    <name type="scientific">Bifidobacterium moraviense</name>
    <dbReference type="NCBI Taxonomy" id="2675323"/>
    <lineage>
        <taxon>Bacteria</taxon>
        <taxon>Bacillati</taxon>
        <taxon>Actinomycetota</taxon>
        <taxon>Actinomycetes</taxon>
        <taxon>Bifidobacteriales</taxon>
        <taxon>Bifidobacteriaceae</taxon>
        <taxon>Bifidobacterium</taxon>
    </lineage>
</organism>
<protein>
    <submittedName>
        <fullName evidence="1">Uncharacterized protein</fullName>
    </submittedName>
</protein>
<dbReference type="AlphaFoldDB" id="A0A7Y0F283"/>
<proteinExistence type="predicted"/>
<evidence type="ECO:0000313" key="1">
    <source>
        <dbReference type="EMBL" id="NMN00643.1"/>
    </source>
</evidence>
<sequence length="39" mass="4437">MLYNDRDVALVRAMAASNDHDGYSMTDGIVKLIKRIVRK</sequence>
<reference evidence="1 2" key="1">
    <citation type="submission" date="2020-02" db="EMBL/GenBank/DDBJ databases">
        <title>Characterization of phylogenetic diversity of novel bifidobacterial species isolated in Czech ZOOs.</title>
        <authorList>
            <person name="Lugli G.A."/>
            <person name="Vera N.B."/>
            <person name="Ventura M."/>
        </authorList>
    </citation>
    <scope>NUCLEOTIDE SEQUENCE [LARGE SCALE GENOMIC DNA]</scope>
    <source>
        <strain evidence="1 2">DSM 109958</strain>
    </source>
</reference>
<name>A0A7Y0F283_9BIFI</name>
<keyword evidence="2" id="KW-1185">Reference proteome</keyword>